<organism evidence="2 3">
    <name type="scientific">Psychroserpens burtonensis</name>
    <dbReference type="NCBI Taxonomy" id="49278"/>
    <lineage>
        <taxon>Bacteria</taxon>
        <taxon>Pseudomonadati</taxon>
        <taxon>Bacteroidota</taxon>
        <taxon>Flavobacteriia</taxon>
        <taxon>Flavobacteriales</taxon>
        <taxon>Flavobacteriaceae</taxon>
        <taxon>Psychroserpens</taxon>
    </lineage>
</organism>
<dbReference type="SUPFAM" id="SSF53756">
    <property type="entry name" value="UDP-Glycosyltransferase/glycogen phosphorylase"/>
    <property type="match status" value="1"/>
</dbReference>
<keyword evidence="3" id="KW-1185">Reference proteome</keyword>
<gene>
    <name evidence="2" type="ORF">ES692_10625</name>
</gene>
<protein>
    <submittedName>
        <fullName evidence="2">Glycosyltransferase</fullName>
    </submittedName>
</protein>
<evidence type="ECO:0000313" key="2">
    <source>
        <dbReference type="EMBL" id="TXE17104.1"/>
    </source>
</evidence>
<dbReference type="OrthoDB" id="832722at2"/>
<dbReference type="GO" id="GO:0016757">
    <property type="term" value="F:glycosyltransferase activity"/>
    <property type="evidence" value="ECO:0007669"/>
    <property type="project" value="InterPro"/>
</dbReference>
<evidence type="ECO:0000313" key="3">
    <source>
        <dbReference type="Proteomes" id="UP000321938"/>
    </source>
</evidence>
<dbReference type="EMBL" id="VOSB01000014">
    <property type="protein sequence ID" value="TXE17104.1"/>
    <property type="molecule type" value="Genomic_DNA"/>
</dbReference>
<feature type="domain" description="Glycosyl transferase family 1" evidence="1">
    <location>
        <begin position="7"/>
        <end position="152"/>
    </location>
</feature>
<keyword evidence="2" id="KW-0808">Transferase</keyword>
<accession>A0A5C7BAF4</accession>
<evidence type="ECO:0000259" key="1">
    <source>
        <dbReference type="Pfam" id="PF00534"/>
    </source>
</evidence>
<reference evidence="2 3" key="1">
    <citation type="submission" date="2019-08" db="EMBL/GenBank/DDBJ databases">
        <title>Genome of Psychroserpens burtonensis ACAM 167.</title>
        <authorList>
            <person name="Bowman J.P."/>
        </authorList>
    </citation>
    <scope>NUCLEOTIDE SEQUENCE [LARGE SCALE GENOMIC DNA]</scope>
    <source>
        <strain evidence="2 3">ACAM 167</strain>
    </source>
</reference>
<dbReference type="InterPro" id="IPR001296">
    <property type="entry name" value="Glyco_trans_1"/>
</dbReference>
<dbReference type="Gene3D" id="3.40.50.2000">
    <property type="entry name" value="Glycogen Phosphorylase B"/>
    <property type="match status" value="1"/>
</dbReference>
<dbReference type="PANTHER" id="PTHR12526">
    <property type="entry name" value="GLYCOSYLTRANSFERASE"/>
    <property type="match status" value="1"/>
</dbReference>
<dbReference type="RefSeq" id="WP_147231726.1">
    <property type="nucleotide sequence ID" value="NZ_VOSB01000014.1"/>
</dbReference>
<sequence length="173" mass="20057">MQIVNFEIISVGKPHWENGYVYALDACKVLKEAGFLFHYLIIGASYDIELQYQINDLELTEQITLMEQKSLEWIKDKIRYSDLYLQPSMKNGINNFVLTAIALETMVLTTSCGRVEDIIFNERTGFIVPIRNANSIAESIMKIQSLSEQNKNDIKREALETLQQQNKENIWEM</sequence>
<dbReference type="Proteomes" id="UP000321938">
    <property type="component" value="Unassembled WGS sequence"/>
</dbReference>
<dbReference type="PANTHER" id="PTHR12526:SF630">
    <property type="entry name" value="GLYCOSYLTRANSFERASE"/>
    <property type="match status" value="1"/>
</dbReference>
<name>A0A5C7BAF4_9FLAO</name>
<dbReference type="AlphaFoldDB" id="A0A5C7BAF4"/>
<proteinExistence type="predicted"/>
<comment type="caution">
    <text evidence="2">The sequence shown here is derived from an EMBL/GenBank/DDBJ whole genome shotgun (WGS) entry which is preliminary data.</text>
</comment>
<dbReference type="Pfam" id="PF00534">
    <property type="entry name" value="Glycos_transf_1"/>
    <property type="match status" value="1"/>
</dbReference>